<evidence type="ECO:0000256" key="5">
    <source>
        <dbReference type="ARBA" id="ARBA00023204"/>
    </source>
</evidence>
<keyword evidence="2 8" id="KW-0489">Methyltransferase</keyword>
<dbReference type="NCBIfam" id="TIGR00589">
    <property type="entry name" value="ogt"/>
    <property type="match status" value="1"/>
</dbReference>
<evidence type="ECO:0000256" key="6">
    <source>
        <dbReference type="ARBA" id="ARBA00049348"/>
    </source>
</evidence>
<evidence type="ECO:0000313" key="8">
    <source>
        <dbReference type="EMBL" id="RBP12284.1"/>
    </source>
</evidence>
<evidence type="ECO:0000259" key="7">
    <source>
        <dbReference type="Pfam" id="PF01035"/>
    </source>
</evidence>
<comment type="caution">
    <text evidence="8">The sequence shown here is derived from an EMBL/GenBank/DDBJ whole genome shotgun (WGS) entry which is preliminary data.</text>
</comment>
<evidence type="ECO:0000256" key="1">
    <source>
        <dbReference type="ARBA" id="ARBA00001286"/>
    </source>
</evidence>
<dbReference type="CDD" id="cd06445">
    <property type="entry name" value="ATase"/>
    <property type="match status" value="1"/>
</dbReference>
<evidence type="ECO:0000256" key="2">
    <source>
        <dbReference type="ARBA" id="ARBA00022603"/>
    </source>
</evidence>
<dbReference type="Gene3D" id="3.30.160.70">
    <property type="entry name" value="Methylated DNA-protein cysteine methyltransferase domain"/>
    <property type="match status" value="1"/>
</dbReference>
<sequence>MDRTDELSAVFETPFGWCAIAWSEVGVTRFALPAPTAIAAERGLKRRSPALGAGAPPPAIAEAVERTRRYFAGEATDFVDVPLDLGDREPFFAQVYQALRRVGWGCTTTYGALAAEVGGPREAARDVGRAMATNPTPLLIPCHRVLAAGGRLGGFSAPGGAETKARMLRLERIDLGPPEPTQRAFAF</sequence>
<dbReference type="SUPFAM" id="SSF53155">
    <property type="entry name" value="Methylated DNA-protein cysteine methyltransferase domain"/>
    <property type="match status" value="1"/>
</dbReference>
<keyword evidence="3 8" id="KW-0808">Transferase</keyword>
<dbReference type="GO" id="GO:0006281">
    <property type="term" value="P:DNA repair"/>
    <property type="evidence" value="ECO:0007669"/>
    <property type="project" value="UniProtKB-KW"/>
</dbReference>
<dbReference type="SUPFAM" id="SSF46767">
    <property type="entry name" value="Methylated DNA-protein cysteine methyltransferase, C-terminal domain"/>
    <property type="match status" value="1"/>
</dbReference>
<dbReference type="EMBL" id="QNRK01000014">
    <property type="protein sequence ID" value="RBP12284.1"/>
    <property type="molecule type" value="Genomic_DNA"/>
</dbReference>
<dbReference type="AlphaFoldDB" id="A0A366FC73"/>
<dbReference type="PANTHER" id="PTHR10815:SF5">
    <property type="entry name" value="METHYLATED-DNA--PROTEIN-CYSTEINE METHYLTRANSFERASE"/>
    <property type="match status" value="1"/>
</dbReference>
<reference evidence="8 9" key="1">
    <citation type="submission" date="2018-06" db="EMBL/GenBank/DDBJ databases">
        <title>Genomic Encyclopedia of Type Strains, Phase IV (KMG-IV): sequencing the most valuable type-strain genomes for metagenomic binning, comparative biology and taxonomic classification.</title>
        <authorList>
            <person name="Goeker M."/>
        </authorList>
    </citation>
    <scope>NUCLEOTIDE SEQUENCE [LARGE SCALE GENOMIC DNA]</scope>
    <source>
        <strain evidence="8 9">DSM 24875</strain>
    </source>
</reference>
<dbReference type="RefSeq" id="WP_113889916.1">
    <property type="nucleotide sequence ID" value="NZ_QNRK01000014.1"/>
</dbReference>
<dbReference type="Proteomes" id="UP000253529">
    <property type="component" value="Unassembled WGS sequence"/>
</dbReference>
<dbReference type="InterPro" id="IPR036388">
    <property type="entry name" value="WH-like_DNA-bd_sf"/>
</dbReference>
<evidence type="ECO:0000313" key="9">
    <source>
        <dbReference type="Proteomes" id="UP000253529"/>
    </source>
</evidence>
<dbReference type="InterPro" id="IPR014048">
    <property type="entry name" value="MethylDNA_cys_MeTrfase_DNA-bd"/>
</dbReference>
<feature type="domain" description="Methylated-DNA-[protein]-cysteine S-methyltransferase DNA binding" evidence="7">
    <location>
        <begin position="90"/>
        <end position="172"/>
    </location>
</feature>
<dbReference type="GO" id="GO:0003908">
    <property type="term" value="F:methylated-DNA-[protein]-cysteine S-methyltransferase activity"/>
    <property type="evidence" value="ECO:0007669"/>
    <property type="project" value="UniProtKB-EC"/>
</dbReference>
<comment type="catalytic activity">
    <reaction evidence="6">
        <text>a 6-O-methyl-2'-deoxyguanosine in DNA + L-cysteinyl-[protein] = S-methyl-L-cysteinyl-[protein] + a 2'-deoxyguanosine in DNA</text>
        <dbReference type="Rhea" id="RHEA:24000"/>
        <dbReference type="Rhea" id="RHEA-COMP:10131"/>
        <dbReference type="Rhea" id="RHEA-COMP:10132"/>
        <dbReference type="Rhea" id="RHEA-COMP:11367"/>
        <dbReference type="Rhea" id="RHEA-COMP:11368"/>
        <dbReference type="ChEBI" id="CHEBI:29950"/>
        <dbReference type="ChEBI" id="CHEBI:82612"/>
        <dbReference type="ChEBI" id="CHEBI:85445"/>
        <dbReference type="ChEBI" id="CHEBI:85448"/>
        <dbReference type="EC" id="2.1.1.63"/>
    </reaction>
</comment>
<name>A0A366FC73_9HYPH</name>
<evidence type="ECO:0000256" key="4">
    <source>
        <dbReference type="ARBA" id="ARBA00022763"/>
    </source>
</evidence>
<dbReference type="InterPro" id="IPR036217">
    <property type="entry name" value="MethylDNA_cys_MeTrfase_DNAb"/>
</dbReference>
<dbReference type="PANTHER" id="PTHR10815">
    <property type="entry name" value="METHYLATED-DNA--PROTEIN-CYSTEINE METHYLTRANSFERASE"/>
    <property type="match status" value="1"/>
</dbReference>
<dbReference type="InterPro" id="IPR001497">
    <property type="entry name" value="MethylDNA_cys_MeTrfase_AS"/>
</dbReference>
<keyword evidence="4" id="KW-0227">DNA damage</keyword>
<keyword evidence="9" id="KW-1185">Reference proteome</keyword>
<gene>
    <name evidence="8" type="ORF">DFR50_114114</name>
</gene>
<comment type="catalytic activity">
    <reaction evidence="1">
        <text>a 4-O-methyl-thymidine in DNA + L-cysteinyl-[protein] = a thymidine in DNA + S-methyl-L-cysteinyl-[protein]</text>
        <dbReference type="Rhea" id="RHEA:53428"/>
        <dbReference type="Rhea" id="RHEA-COMP:10131"/>
        <dbReference type="Rhea" id="RHEA-COMP:10132"/>
        <dbReference type="Rhea" id="RHEA-COMP:13555"/>
        <dbReference type="Rhea" id="RHEA-COMP:13556"/>
        <dbReference type="ChEBI" id="CHEBI:29950"/>
        <dbReference type="ChEBI" id="CHEBI:82612"/>
        <dbReference type="ChEBI" id="CHEBI:137386"/>
        <dbReference type="ChEBI" id="CHEBI:137387"/>
        <dbReference type="EC" id="2.1.1.63"/>
    </reaction>
</comment>
<dbReference type="InterPro" id="IPR036631">
    <property type="entry name" value="MGMT_N_sf"/>
</dbReference>
<dbReference type="GO" id="GO:0032259">
    <property type="term" value="P:methylation"/>
    <property type="evidence" value="ECO:0007669"/>
    <property type="project" value="UniProtKB-KW"/>
</dbReference>
<dbReference type="Gene3D" id="1.10.10.10">
    <property type="entry name" value="Winged helix-like DNA-binding domain superfamily/Winged helix DNA-binding domain"/>
    <property type="match status" value="1"/>
</dbReference>
<proteinExistence type="predicted"/>
<dbReference type="Pfam" id="PF01035">
    <property type="entry name" value="DNA_binding_1"/>
    <property type="match status" value="1"/>
</dbReference>
<dbReference type="PROSITE" id="PS00374">
    <property type="entry name" value="MGMT"/>
    <property type="match status" value="1"/>
</dbReference>
<dbReference type="OrthoDB" id="9802228at2"/>
<organism evidence="8 9">
    <name type="scientific">Roseiarcus fermentans</name>
    <dbReference type="NCBI Taxonomy" id="1473586"/>
    <lineage>
        <taxon>Bacteria</taxon>
        <taxon>Pseudomonadati</taxon>
        <taxon>Pseudomonadota</taxon>
        <taxon>Alphaproteobacteria</taxon>
        <taxon>Hyphomicrobiales</taxon>
        <taxon>Roseiarcaceae</taxon>
        <taxon>Roseiarcus</taxon>
    </lineage>
</organism>
<accession>A0A366FC73</accession>
<keyword evidence="5" id="KW-0234">DNA repair</keyword>
<protein>
    <submittedName>
        <fullName evidence="8">Methylated-DNA-[protein]-cysteine S-methyltransferase</fullName>
    </submittedName>
</protein>
<evidence type="ECO:0000256" key="3">
    <source>
        <dbReference type="ARBA" id="ARBA00022679"/>
    </source>
</evidence>